<dbReference type="RefSeq" id="WP_119770511.1">
    <property type="nucleotide sequence ID" value="NZ_QYUO01000002.1"/>
</dbReference>
<feature type="modified residue" description="4-aspartylphosphate" evidence="2">
    <location>
        <position position="107"/>
    </location>
</feature>
<dbReference type="GO" id="GO:0000160">
    <property type="term" value="P:phosphorelay signal transduction system"/>
    <property type="evidence" value="ECO:0007669"/>
    <property type="project" value="InterPro"/>
</dbReference>
<feature type="region of interest" description="Disordered" evidence="3">
    <location>
        <begin position="14"/>
        <end position="43"/>
    </location>
</feature>
<dbReference type="CDD" id="cd17580">
    <property type="entry name" value="REC_2_DhkD-like"/>
    <property type="match status" value="1"/>
</dbReference>
<name>A0A3A3FKW0_9BURK</name>
<organism evidence="5 6">
    <name type="scientific">Noviherbaspirillum saxi</name>
    <dbReference type="NCBI Taxonomy" id="2320863"/>
    <lineage>
        <taxon>Bacteria</taxon>
        <taxon>Pseudomonadati</taxon>
        <taxon>Pseudomonadota</taxon>
        <taxon>Betaproteobacteria</taxon>
        <taxon>Burkholderiales</taxon>
        <taxon>Oxalobacteraceae</taxon>
        <taxon>Noviherbaspirillum</taxon>
    </lineage>
</organism>
<dbReference type="SMART" id="SM00448">
    <property type="entry name" value="REC"/>
    <property type="match status" value="1"/>
</dbReference>
<accession>A0A3A3FKW0</accession>
<dbReference type="PANTHER" id="PTHR44591:SF3">
    <property type="entry name" value="RESPONSE REGULATORY DOMAIN-CONTAINING PROTEIN"/>
    <property type="match status" value="1"/>
</dbReference>
<keyword evidence="6" id="KW-1185">Reference proteome</keyword>
<gene>
    <name evidence="5" type="ORF">D3871_18200</name>
</gene>
<protein>
    <submittedName>
        <fullName evidence="5">Response regulator</fullName>
    </submittedName>
</protein>
<dbReference type="InterPro" id="IPR001789">
    <property type="entry name" value="Sig_transdc_resp-reg_receiver"/>
</dbReference>
<proteinExistence type="predicted"/>
<evidence type="ECO:0000259" key="4">
    <source>
        <dbReference type="PROSITE" id="PS50110"/>
    </source>
</evidence>
<dbReference type="SUPFAM" id="SSF52172">
    <property type="entry name" value="CheY-like"/>
    <property type="match status" value="1"/>
</dbReference>
<dbReference type="PANTHER" id="PTHR44591">
    <property type="entry name" value="STRESS RESPONSE REGULATOR PROTEIN 1"/>
    <property type="match status" value="1"/>
</dbReference>
<dbReference type="Proteomes" id="UP000265955">
    <property type="component" value="Unassembled WGS sequence"/>
</dbReference>
<dbReference type="Gene3D" id="3.40.50.2300">
    <property type="match status" value="1"/>
</dbReference>
<sequence length="177" mass="19280">MLKAKSNLFVLANPAADHDKSGGPGLHLKDSESMGKPDTNSPTRDAVGARLLQAASRRVLVVDDNEDAAQSTAELLRLFGHEVFIAHEGSKALAERARLKPDVVLLDISLPDIDGYEVARRMRGDADQQAMVLVAMTGWGNEEDKQKANDAGFDQHWVKPVSIDKLKDIGALTHRHP</sequence>
<reference evidence="6" key="1">
    <citation type="submission" date="2018-09" db="EMBL/GenBank/DDBJ databases">
        <authorList>
            <person name="Zhu H."/>
        </authorList>
    </citation>
    <scope>NUCLEOTIDE SEQUENCE [LARGE SCALE GENOMIC DNA]</scope>
    <source>
        <strain evidence="6">K1R23-30</strain>
    </source>
</reference>
<dbReference type="OrthoDB" id="5421695at2"/>
<dbReference type="PROSITE" id="PS50110">
    <property type="entry name" value="RESPONSE_REGULATORY"/>
    <property type="match status" value="1"/>
</dbReference>
<feature type="domain" description="Response regulatory" evidence="4">
    <location>
        <begin position="58"/>
        <end position="174"/>
    </location>
</feature>
<feature type="compositionally biased region" description="Basic and acidic residues" evidence="3">
    <location>
        <begin position="16"/>
        <end position="35"/>
    </location>
</feature>
<keyword evidence="1 2" id="KW-0597">Phosphoprotein</keyword>
<dbReference type="EMBL" id="QYUO01000002">
    <property type="protein sequence ID" value="RJF95361.1"/>
    <property type="molecule type" value="Genomic_DNA"/>
</dbReference>
<evidence type="ECO:0000256" key="3">
    <source>
        <dbReference type="SAM" id="MobiDB-lite"/>
    </source>
</evidence>
<dbReference type="Pfam" id="PF00072">
    <property type="entry name" value="Response_reg"/>
    <property type="match status" value="1"/>
</dbReference>
<dbReference type="InterPro" id="IPR011006">
    <property type="entry name" value="CheY-like_superfamily"/>
</dbReference>
<dbReference type="InterPro" id="IPR050595">
    <property type="entry name" value="Bact_response_regulator"/>
</dbReference>
<evidence type="ECO:0000256" key="1">
    <source>
        <dbReference type="ARBA" id="ARBA00022553"/>
    </source>
</evidence>
<comment type="caution">
    <text evidence="5">The sequence shown here is derived from an EMBL/GenBank/DDBJ whole genome shotgun (WGS) entry which is preliminary data.</text>
</comment>
<evidence type="ECO:0000313" key="5">
    <source>
        <dbReference type="EMBL" id="RJF95361.1"/>
    </source>
</evidence>
<evidence type="ECO:0000256" key="2">
    <source>
        <dbReference type="PROSITE-ProRule" id="PRU00169"/>
    </source>
</evidence>
<evidence type="ECO:0000313" key="6">
    <source>
        <dbReference type="Proteomes" id="UP000265955"/>
    </source>
</evidence>
<dbReference type="AlphaFoldDB" id="A0A3A3FKW0"/>